<comment type="caution">
    <text evidence="1">The sequence shown here is derived from an EMBL/GenBank/DDBJ whole genome shotgun (WGS) entry which is preliminary data.</text>
</comment>
<proteinExistence type="predicted"/>
<keyword evidence="2" id="KW-1185">Reference proteome</keyword>
<reference evidence="1" key="1">
    <citation type="submission" date="2022-07" db="EMBL/GenBank/DDBJ databases">
        <authorList>
            <person name="Macas J."/>
            <person name="Novak P."/>
            <person name="Neumann P."/>
        </authorList>
    </citation>
    <scope>NUCLEOTIDE SEQUENCE</scope>
</reference>
<name>A0A9P1EBY4_CUSEU</name>
<dbReference type="AlphaFoldDB" id="A0A9P1EBY4"/>
<accession>A0A9P1EBY4</accession>
<dbReference type="Proteomes" id="UP001152484">
    <property type="component" value="Unassembled WGS sequence"/>
</dbReference>
<gene>
    <name evidence="1" type="ORF">CEURO_LOCUS12604</name>
</gene>
<sequence>MCSARPPKKEEEKALQPFSIAATRAQAKGVQRRRFEKGKVREKREELRNLTKGFLEFAGVSPEFVGVLPEFHRNSTEQRRTRLSSFKVEVKACHIHLCTGEENP</sequence>
<protein>
    <submittedName>
        <fullName evidence="1">Uncharacterized protein</fullName>
    </submittedName>
</protein>
<evidence type="ECO:0000313" key="2">
    <source>
        <dbReference type="Proteomes" id="UP001152484"/>
    </source>
</evidence>
<evidence type="ECO:0000313" key="1">
    <source>
        <dbReference type="EMBL" id="CAH9094137.1"/>
    </source>
</evidence>
<dbReference type="EMBL" id="CAMAPE010000031">
    <property type="protein sequence ID" value="CAH9094137.1"/>
    <property type="molecule type" value="Genomic_DNA"/>
</dbReference>
<organism evidence="1 2">
    <name type="scientific">Cuscuta europaea</name>
    <name type="common">European dodder</name>
    <dbReference type="NCBI Taxonomy" id="41803"/>
    <lineage>
        <taxon>Eukaryota</taxon>
        <taxon>Viridiplantae</taxon>
        <taxon>Streptophyta</taxon>
        <taxon>Embryophyta</taxon>
        <taxon>Tracheophyta</taxon>
        <taxon>Spermatophyta</taxon>
        <taxon>Magnoliopsida</taxon>
        <taxon>eudicotyledons</taxon>
        <taxon>Gunneridae</taxon>
        <taxon>Pentapetalae</taxon>
        <taxon>asterids</taxon>
        <taxon>lamiids</taxon>
        <taxon>Solanales</taxon>
        <taxon>Convolvulaceae</taxon>
        <taxon>Cuscuteae</taxon>
        <taxon>Cuscuta</taxon>
        <taxon>Cuscuta subgen. Cuscuta</taxon>
    </lineage>
</organism>